<evidence type="ECO:0000259" key="6">
    <source>
        <dbReference type="Pfam" id="PF06271"/>
    </source>
</evidence>
<comment type="subcellular location">
    <subcellularLocation>
        <location evidence="1">Membrane</location>
        <topology evidence="1">Multi-pass membrane protein</topology>
    </subcellularLocation>
</comment>
<accession>A0A1I5MLM9</accession>
<organism evidence="7 8">
    <name type="scientific">Tranquillimonas alkanivorans</name>
    <dbReference type="NCBI Taxonomy" id="441119"/>
    <lineage>
        <taxon>Bacteria</taxon>
        <taxon>Pseudomonadati</taxon>
        <taxon>Pseudomonadota</taxon>
        <taxon>Alphaproteobacteria</taxon>
        <taxon>Rhodobacterales</taxon>
        <taxon>Roseobacteraceae</taxon>
        <taxon>Tranquillimonas</taxon>
    </lineage>
</organism>
<keyword evidence="8" id="KW-1185">Reference proteome</keyword>
<dbReference type="GO" id="GO:0016020">
    <property type="term" value="C:membrane"/>
    <property type="evidence" value="ECO:0007669"/>
    <property type="project" value="UniProtKB-SubCell"/>
</dbReference>
<dbReference type="AlphaFoldDB" id="A0A1I5MLM9"/>
<dbReference type="EMBL" id="FOXA01000002">
    <property type="protein sequence ID" value="SFP09856.1"/>
    <property type="molecule type" value="Genomic_DNA"/>
</dbReference>
<gene>
    <name evidence="7" type="ORF">SAMN04488047_102305</name>
</gene>
<proteinExistence type="predicted"/>
<sequence>MLDDTYPGLPDPEREAEFYADVPMKRFFAWLVDVVLITLLTALLVPLTLFTALFYLPLLYFVVSFLYRTVTLARGSATPGMRLTAIEIRDRAGRPLDLMGGFLHTTGYAISWAVFPLQLISGGLMLGTSRAQGLTDHVLGTAAINRAARY</sequence>
<evidence type="ECO:0000256" key="1">
    <source>
        <dbReference type="ARBA" id="ARBA00004141"/>
    </source>
</evidence>
<dbReference type="Proteomes" id="UP000199356">
    <property type="component" value="Unassembled WGS sequence"/>
</dbReference>
<evidence type="ECO:0000256" key="5">
    <source>
        <dbReference type="SAM" id="Phobius"/>
    </source>
</evidence>
<feature type="transmembrane region" description="Helical" evidence="5">
    <location>
        <begin position="53"/>
        <end position="73"/>
    </location>
</feature>
<feature type="transmembrane region" description="Helical" evidence="5">
    <location>
        <begin position="27"/>
        <end position="47"/>
    </location>
</feature>
<dbReference type="OrthoDB" id="7270324at2"/>
<dbReference type="STRING" id="441119.SAMN04488047_102305"/>
<dbReference type="RefSeq" id="WP_093418565.1">
    <property type="nucleotide sequence ID" value="NZ_FOXA01000002.1"/>
</dbReference>
<protein>
    <submittedName>
        <fullName evidence="7">RDD family protein</fullName>
    </submittedName>
</protein>
<evidence type="ECO:0000256" key="3">
    <source>
        <dbReference type="ARBA" id="ARBA00022989"/>
    </source>
</evidence>
<evidence type="ECO:0000256" key="4">
    <source>
        <dbReference type="ARBA" id="ARBA00023136"/>
    </source>
</evidence>
<name>A0A1I5MLM9_9RHOB</name>
<feature type="domain" description="RDD" evidence="6">
    <location>
        <begin position="23"/>
        <end position="138"/>
    </location>
</feature>
<dbReference type="Pfam" id="PF06271">
    <property type="entry name" value="RDD"/>
    <property type="match status" value="1"/>
</dbReference>
<evidence type="ECO:0000256" key="2">
    <source>
        <dbReference type="ARBA" id="ARBA00022692"/>
    </source>
</evidence>
<dbReference type="InterPro" id="IPR010432">
    <property type="entry name" value="RDD"/>
</dbReference>
<keyword evidence="2 5" id="KW-0812">Transmembrane</keyword>
<keyword evidence="4 5" id="KW-0472">Membrane</keyword>
<evidence type="ECO:0000313" key="7">
    <source>
        <dbReference type="EMBL" id="SFP09856.1"/>
    </source>
</evidence>
<reference evidence="7 8" key="1">
    <citation type="submission" date="2016-10" db="EMBL/GenBank/DDBJ databases">
        <authorList>
            <person name="de Groot N.N."/>
        </authorList>
    </citation>
    <scope>NUCLEOTIDE SEQUENCE [LARGE SCALE GENOMIC DNA]</scope>
    <source>
        <strain evidence="7 8">DSM 19547</strain>
    </source>
</reference>
<evidence type="ECO:0000313" key="8">
    <source>
        <dbReference type="Proteomes" id="UP000199356"/>
    </source>
</evidence>
<keyword evidence="3 5" id="KW-1133">Transmembrane helix</keyword>